<sequence length="405" mass="45234">MEQQMYYVAGAVTGSVLVLSLVFSKRTSGSSPEKGFGQINSAMKVFNTLILGFFLYQVVKTFSTDDTTTRKFSLIVCCVLMIYLMAVAGVAFLYRSLESLNAEEAESLMIATGNAILSNKLEHSITTVETSSPLGNGTWTRKNGHYFRSEGVIDLSRKALAHRLSRPDYNFVTRHKLSTLELSREAMFTDMLQLCARDQLGVVSGGKDWTLAHHDPDGDITVEVVLVEGTKWNCYRVSGMIEATPMEVASLVIDDNRIGEYDFMFDKIEFLEKVDARSSIRHSKYKAIWPTMARDFVINTTWEPLDDGRVLVATRSVDHPLVPAKVEGYVRARVLCAGYLMTPVRGPGGNLTTFCDVIIHTDVNCDWLPPAFINPFSNTKPAGYFRNMQRICAEEFPPTPLVVED</sequence>
<dbReference type="CDD" id="cd00177">
    <property type="entry name" value="START"/>
    <property type="match status" value="1"/>
</dbReference>
<dbReference type="InterPro" id="IPR051213">
    <property type="entry name" value="START_lipid_transfer"/>
</dbReference>
<feature type="transmembrane region" description="Helical" evidence="1">
    <location>
        <begin position="71"/>
        <end position="94"/>
    </location>
</feature>
<feature type="transmembrane region" description="Helical" evidence="1">
    <location>
        <begin position="6"/>
        <end position="24"/>
    </location>
</feature>
<feature type="domain" description="START" evidence="2">
    <location>
        <begin position="209"/>
        <end position="397"/>
    </location>
</feature>
<organism evidence="3">
    <name type="scientific">Heterosigma akashiwo</name>
    <name type="common">Chromophytic alga</name>
    <name type="synonym">Heterosigma carterae</name>
    <dbReference type="NCBI Taxonomy" id="2829"/>
    <lineage>
        <taxon>Eukaryota</taxon>
        <taxon>Sar</taxon>
        <taxon>Stramenopiles</taxon>
        <taxon>Ochrophyta</taxon>
        <taxon>Raphidophyceae</taxon>
        <taxon>Chattonellales</taxon>
        <taxon>Chattonellaceae</taxon>
        <taxon>Heterosigma</taxon>
    </lineage>
</organism>
<gene>
    <name evidence="3" type="ORF">HAKA00212_LOCUS15403</name>
</gene>
<name>A0A6V1S8Y1_HETAK</name>
<keyword evidence="1" id="KW-1133">Transmembrane helix</keyword>
<proteinExistence type="predicted"/>
<evidence type="ECO:0000259" key="2">
    <source>
        <dbReference type="PROSITE" id="PS50848"/>
    </source>
</evidence>
<dbReference type="EMBL" id="HBIU01033476">
    <property type="protein sequence ID" value="CAE0636637.1"/>
    <property type="molecule type" value="Transcribed_RNA"/>
</dbReference>
<dbReference type="SMART" id="SM00234">
    <property type="entry name" value="START"/>
    <property type="match status" value="1"/>
</dbReference>
<dbReference type="Gene3D" id="3.30.530.20">
    <property type="match status" value="1"/>
</dbReference>
<evidence type="ECO:0000313" key="3">
    <source>
        <dbReference type="EMBL" id="CAE0636637.1"/>
    </source>
</evidence>
<keyword evidence="1" id="KW-0812">Transmembrane</keyword>
<accession>A0A6V1S8Y1</accession>
<dbReference type="SUPFAM" id="SSF55961">
    <property type="entry name" value="Bet v1-like"/>
    <property type="match status" value="1"/>
</dbReference>
<dbReference type="AlphaFoldDB" id="A0A6V1S8Y1"/>
<dbReference type="PROSITE" id="PS50848">
    <property type="entry name" value="START"/>
    <property type="match status" value="1"/>
</dbReference>
<dbReference type="Pfam" id="PF01852">
    <property type="entry name" value="START"/>
    <property type="match status" value="1"/>
</dbReference>
<dbReference type="PANTHER" id="PTHR19308:SF14">
    <property type="entry name" value="START DOMAIN-CONTAINING PROTEIN"/>
    <property type="match status" value="1"/>
</dbReference>
<protein>
    <recommendedName>
        <fullName evidence="2">START domain-containing protein</fullName>
    </recommendedName>
</protein>
<keyword evidence="1" id="KW-0472">Membrane</keyword>
<evidence type="ECO:0000256" key="1">
    <source>
        <dbReference type="SAM" id="Phobius"/>
    </source>
</evidence>
<dbReference type="InterPro" id="IPR023393">
    <property type="entry name" value="START-like_dom_sf"/>
</dbReference>
<reference evidence="3" key="1">
    <citation type="submission" date="2021-01" db="EMBL/GenBank/DDBJ databases">
        <authorList>
            <person name="Corre E."/>
            <person name="Pelletier E."/>
            <person name="Niang G."/>
            <person name="Scheremetjew M."/>
            <person name="Finn R."/>
            <person name="Kale V."/>
            <person name="Holt S."/>
            <person name="Cochrane G."/>
            <person name="Meng A."/>
            <person name="Brown T."/>
            <person name="Cohen L."/>
        </authorList>
    </citation>
    <scope>NUCLEOTIDE SEQUENCE</scope>
    <source>
        <strain evidence="3">CCMP3107</strain>
    </source>
</reference>
<dbReference type="InterPro" id="IPR002913">
    <property type="entry name" value="START_lipid-bd_dom"/>
</dbReference>
<feature type="transmembrane region" description="Helical" evidence="1">
    <location>
        <begin position="36"/>
        <end position="59"/>
    </location>
</feature>
<dbReference type="GO" id="GO:0008289">
    <property type="term" value="F:lipid binding"/>
    <property type="evidence" value="ECO:0007669"/>
    <property type="project" value="InterPro"/>
</dbReference>
<dbReference type="PANTHER" id="PTHR19308">
    <property type="entry name" value="PHOSPHATIDYLCHOLINE TRANSFER PROTEIN"/>
    <property type="match status" value="1"/>
</dbReference>
<dbReference type="GO" id="GO:0005737">
    <property type="term" value="C:cytoplasm"/>
    <property type="evidence" value="ECO:0007669"/>
    <property type="project" value="UniProtKB-ARBA"/>
</dbReference>